<feature type="domain" description="Disintegrin" evidence="10">
    <location>
        <begin position="411"/>
        <end position="495"/>
    </location>
</feature>
<evidence type="ECO:0000259" key="10">
    <source>
        <dbReference type="PROSITE" id="PS50214"/>
    </source>
</evidence>
<protein>
    <submittedName>
        <fullName evidence="12">Disintegrin and metalloproteinase domain-containing protein 20-like</fullName>
    </submittedName>
</protein>
<dbReference type="CDD" id="cd04269">
    <property type="entry name" value="ZnMc_adamalysin_II_like"/>
    <property type="match status" value="1"/>
</dbReference>
<dbReference type="PROSITE" id="PS50215">
    <property type="entry name" value="ADAM_MEPRO"/>
    <property type="match status" value="1"/>
</dbReference>
<keyword evidence="3 8" id="KW-1133">Transmembrane helix</keyword>
<keyword evidence="7" id="KW-0862">Zinc</keyword>
<dbReference type="AlphaFoldDB" id="A0A8D0UCH4"/>
<dbReference type="PANTHER" id="PTHR11905:SF167">
    <property type="entry name" value="A DISINTEGRIN AND METALLOPEPTIDASE DOMAIN 4-RELATED"/>
    <property type="match status" value="1"/>
</dbReference>
<keyword evidence="5 6" id="KW-1015">Disulfide bond</keyword>
<feature type="binding site" evidence="7">
    <location>
        <position position="347"/>
    </location>
    <ligand>
        <name>Zn(2+)</name>
        <dbReference type="ChEBI" id="CHEBI:29105"/>
        <note>catalytic</note>
    </ligand>
</feature>
<dbReference type="Gene3D" id="4.10.70.10">
    <property type="entry name" value="Disintegrin domain"/>
    <property type="match status" value="1"/>
</dbReference>
<dbReference type="PROSITE" id="PS50026">
    <property type="entry name" value="EGF_3"/>
    <property type="match status" value="1"/>
</dbReference>
<evidence type="ECO:0000313" key="13">
    <source>
        <dbReference type="Proteomes" id="UP000694726"/>
    </source>
</evidence>
<dbReference type="GO" id="GO:0006508">
    <property type="term" value="P:proteolysis"/>
    <property type="evidence" value="ECO:0007669"/>
    <property type="project" value="InterPro"/>
</dbReference>
<reference evidence="12" key="1">
    <citation type="submission" date="2025-08" db="UniProtKB">
        <authorList>
            <consortium name="Ensembl"/>
        </authorList>
    </citation>
    <scope>IDENTIFICATION</scope>
</reference>
<dbReference type="PANTHER" id="PTHR11905">
    <property type="entry name" value="ADAM A DISINTEGRIN AND METALLOPROTEASE DOMAIN"/>
    <property type="match status" value="1"/>
</dbReference>
<dbReference type="Ensembl" id="ENSSSCT00015099250.1">
    <property type="protein sequence ID" value="ENSSSCP00015041013.1"/>
    <property type="gene ID" value="ENSSSCG00015073754.1"/>
</dbReference>
<evidence type="ECO:0000256" key="5">
    <source>
        <dbReference type="ARBA" id="ARBA00023157"/>
    </source>
</evidence>
<sequence>MPGLQPLSAQLRGDPCLPLLWLFLGPICCSYAPPGWRFTASEIVIPRKVSHRVSTAEIQGQLSYKIRFGGQRHVVHMRVKKSLLPRHFPVITDNDQGAMQEDYPFVPRDCYYYGYLEGVPGSMGTLDTCHGGLRGMLQVDDFTYEIKPLEASSKFEHVISLLVTQKTPGEDEKCKIGGEDTNQADEEALLAEMPRAGPVYMWWPHRKYIKLLYTVAHSYFLLNPNQTSVIENVVIMNNILHSIYFQAGLEVCIRVLCIWNAGDGMRLDIWRDGGSLVTRFGLWKMQRWQGMIPHDTAVLLTGRRFGNDRYYAHRGGICNPNWGASFVCVGNNHIFLASTLAAHTLGHMIGCRHDGPGCRCFRRDKCVMAPETGLLDMLSNCSYVTLHEVVHRWDPCLSTSNVPYNNFPYVANRCGDKKLDAREECDCGTMKDCAEDPCCENSCILTLGSTCSEGSCCVGCNYAQPGRIDVLGICDLPEYCTGLTHTCPDDSYIQDGTPCSPLAVCVKGNCSDRNMQCQALFGFNVKEAAPICYRTLNMRGDRFGNCGVRVVRGGGKPVKCEEDDIMCGMLHCANVQKIPGGGEHTTFRHIVVHDVTPKTCFGFDAHFGTLTPQLGLVVDGASCGPGQFCKDQNCTFYPDLNFSCDVSTCNFRGVCNNRRHCHCQQGWKPPNCDVEGGGGSVDSGPPPDKRKETRAKIRMSVNIEVALLLARFALLCVSGIIGSLFHLKEVVDQRYEETATKKKKCLEPQ</sequence>
<keyword evidence="6" id="KW-0245">EGF-like domain</keyword>
<comment type="subcellular location">
    <subcellularLocation>
        <location evidence="1">Membrane</location>
        <topology evidence="1">Single-pass membrane protein</topology>
    </subcellularLocation>
</comment>
<accession>A0A8D0UCH4</accession>
<dbReference type="InterPro" id="IPR006586">
    <property type="entry name" value="ADAM_Cys-rich"/>
</dbReference>
<evidence type="ECO:0000256" key="7">
    <source>
        <dbReference type="PROSITE-ProRule" id="PRU00276"/>
    </source>
</evidence>
<feature type="binding site" evidence="7">
    <location>
        <position position="353"/>
    </location>
    <ligand>
        <name>Zn(2+)</name>
        <dbReference type="ChEBI" id="CHEBI:29105"/>
        <note>catalytic</note>
    </ligand>
</feature>
<evidence type="ECO:0000313" key="12">
    <source>
        <dbReference type="Ensembl" id="ENSSSCP00015041013.1"/>
    </source>
</evidence>
<proteinExistence type="predicted"/>
<evidence type="ECO:0000256" key="6">
    <source>
        <dbReference type="PROSITE-ProRule" id="PRU00076"/>
    </source>
</evidence>
<evidence type="ECO:0000259" key="9">
    <source>
        <dbReference type="PROSITE" id="PS50026"/>
    </source>
</evidence>
<feature type="binding site" evidence="7">
    <location>
        <position position="343"/>
    </location>
    <ligand>
        <name>Zn(2+)</name>
        <dbReference type="ChEBI" id="CHEBI:29105"/>
        <note>catalytic</note>
    </ligand>
</feature>
<feature type="domain" description="Peptidase M12B" evidence="11">
    <location>
        <begin position="207"/>
        <end position="395"/>
    </location>
</feature>
<feature type="domain" description="EGF-like" evidence="9">
    <location>
        <begin position="640"/>
        <end position="673"/>
    </location>
</feature>
<dbReference type="SUPFAM" id="SSF55486">
    <property type="entry name" value="Metalloproteases ('zincins'), catalytic domain"/>
    <property type="match status" value="1"/>
</dbReference>
<feature type="disulfide bond" evidence="6">
    <location>
        <begin position="663"/>
        <end position="672"/>
    </location>
</feature>
<dbReference type="Proteomes" id="UP000694726">
    <property type="component" value="Unplaced"/>
</dbReference>
<evidence type="ECO:0000256" key="2">
    <source>
        <dbReference type="ARBA" id="ARBA00022692"/>
    </source>
</evidence>
<gene>
    <name evidence="12" type="primary">LOC100525589</name>
</gene>
<dbReference type="SMART" id="SM00050">
    <property type="entry name" value="DISIN"/>
    <property type="match status" value="1"/>
</dbReference>
<dbReference type="InterPro" id="IPR000742">
    <property type="entry name" value="EGF"/>
</dbReference>
<evidence type="ECO:0000259" key="11">
    <source>
        <dbReference type="PROSITE" id="PS50215"/>
    </source>
</evidence>
<dbReference type="GO" id="GO:0046872">
    <property type="term" value="F:metal ion binding"/>
    <property type="evidence" value="ECO:0007669"/>
    <property type="project" value="UniProtKB-KW"/>
</dbReference>
<comment type="caution">
    <text evidence="6">Lacks conserved residue(s) required for the propagation of feature annotation.</text>
</comment>
<dbReference type="GO" id="GO:0004222">
    <property type="term" value="F:metalloendopeptidase activity"/>
    <property type="evidence" value="ECO:0007669"/>
    <property type="project" value="InterPro"/>
</dbReference>
<evidence type="ECO:0000256" key="3">
    <source>
        <dbReference type="ARBA" id="ARBA00022989"/>
    </source>
</evidence>
<dbReference type="InterPro" id="IPR001590">
    <property type="entry name" value="Peptidase_M12B"/>
</dbReference>
<name>A0A8D0UCH4_PIG</name>
<keyword evidence="7" id="KW-0479">Metal-binding</keyword>
<dbReference type="InterPro" id="IPR024079">
    <property type="entry name" value="MetalloPept_cat_dom_sf"/>
</dbReference>
<keyword evidence="2 8" id="KW-0812">Transmembrane</keyword>
<dbReference type="InterPro" id="IPR002870">
    <property type="entry name" value="Peptidase_M12B_N"/>
</dbReference>
<dbReference type="SUPFAM" id="SSF57552">
    <property type="entry name" value="Blood coagulation inhibitor (disintegrin)"/>
    <property type="match status" value="1"/>
</dbReference>
<dbReference type="Pfam" id="PF01562">
    <property type="entry name" value="Pep_M12B_propep"/>
    <property type="match status" value="1"/>
</dbReference>
<dbReference type="InterPro" id="IPR034027">
    <property type="entry name" value="Reprolysin_adamalysin"/>
</dbReference>
<keyword evidence="4 8" id="KW-0472">Membrane</keyword>
<dbReference type="Gene3D" id="3.40.390.10">
    <property type="entry name" value="Collagenase (Catalytic Domain)"/>
    <property type="match status" value="1"/>
</dbReference>
<dbReference type="Pfam" id="PF08516">
    <property type="entry name" value="ADAM_CR"/>
    <property type="match status" value="1"/>
</dbReference>
<dbReference type="PROSITE" id="PS50214">
    <property type="entry name" value="DISINTEGRIN_2"/>
    <property type="match status" value="1"/>
</dbReference>
<organism evidence="12 13">
    <name type="scientific">Sus scrofa</name>
    <name type="common">Pig</name>
    <dbReference type="NCBI Taxonomy" id="9823"/>
    <lineage>
        <taxon>Eukaryota</taxon>
        <taxon>Metazoa</taxon>
        <taxon>Chordata</taxon>
        <taxon>Craniata</taxon>
        <taxon>Vertebrata</taxon>
        <taxon>Euteleostomi</taxon>
        <taxon>Mammalia</taxon>
        <taxon>Eutheria</taxon>
        <taxon>Laurasiatheria</taxon>
        <taxon>Artiodactyla</taxon>
        <taxon>Suina</taxon>
        <taxon>Suidae</taxon>
        <taxon>Sus</taxon>
    </lineage>
</organism>
<evidence type="ECO:0000256" key="8">
    <source>
        <dbReference type="SAM" id="Phobius"/>
    </source>
</evidence>
<evidence type="ECO:0000256" key="1">
    <source>
        <dbReference type="ARBA" id="ARBA00004167"/>
    </source>
</evidence>
<dbReference type="GO" id="GO:0016020">
    <property type="term" value="C:membrane"/>
    <property type="evidence" value="ECO:0007669"/>
    <property type="project" value="UniProtKB-SubCell"/>
</dbReference>
<feature type="transmembrane region" description="Helical" evidence="8">
    <location>
        <begin position="705"/>
        <end position="725"/>
    </location>
</feature>
<dbReference type="Pfam" id="PF00200">
    <property type="entry name" value="Disintegrin"/>
    <property type="match status" value="1"/>
</dbReference>
<dbReference type="SMART" id="SM00608">
    <property type="entry name" value="ACR"/>
    <property type="match status" value="1"/>
</dbReference>
<dbReference type="InterPro" id="IPR036436">
    <property type="entry name" value="Disintegrin_dom_sf"/>
</dbReference>
<dbReference type="FunFam" id="4.10.70.10:FF:000003">
    <property type="entry name" value="Disintegrin and metalloproteinase domain-containing protein 17"/>
    <property type="match status" value="1"/>
</dbReference>
<evidence type="ECO:0000256" key="4">
    <source>
        <dbReference type="ARBA" id="ARBA00023136"/>
    </source>
</evidence>
<dbReference type="Pfam" id="PF01421">
    <property type="entry name" value="Reprolysin"/>
    <property type="match status" value="1"/>
</dbReference>
<dbReference type="InterPro" id="IPR001762">
    <property type="entry name" value="Disintegrin_dom"/>
</dbReference>
<dbReference type="PROSITE" id="PS01186">
    <property type="entry name" value="EGF_2"/>
    <property type="match status" value="1"/>
</dbReference>